<evidence type="ECO:0000256" key="2">
    <source>
        <dbReference type="SAM" id="MobiDB-lite"/>
    </source>
</evidence>
<feature type="compositionally biased region" description="Low complexity" evidence="2">
    <location>
        <begin position="227"/>
        <end position="242"/>
    </location>
</feature>
<evidence type="ECO:0000313" key="4">
    <source>
        <dbReference type="Proteomes" id="UP000009168"/>
    </source>
</evidence>
<organism evidence="3 4">
    <name type="scientific">Tetrahymena thermophila (strain SB210)</name>
    <dbReference type="NCBI Taxonomy" id="312017"/>
    <lineage>
        <taxon>Eukaryota</taxon>
        <taxon>Sar</taxon>
        <taxon>Alveolata</taxon>
        <taxon>Ciliophora</taxon>
        <taxon>Intramacronucleata</taxon>
        <taxon>Oligohymenophorea</taxon>
        <taxon>Hymenostomatida</taxon>
        <taxon>Tetrahymenina</taxon>
        <taxon>Tetrahymenidae</taxon>
        <taxon>Tetrahymena</taxon>
    </lineage>
</organism>
<feature type="compositionally biased region" description="Low complexity" evidence="2">
    <location>
        <begin position="466"/>
        <end position="479"/>
    </location>
</feature>
<sequence length="773" mass="87936">MSSVSQDLLKGIQIDNLMQVTLNENTLKNNFDTIIKILSALKNEVGSYSTKIMNVENQCSQINAQVTGIKDDVDQIKDNEKEIIKNLQNQQEKTEKNTNDISEIQKKLQKHGETLNQHQYEIDSLKEKLKNVDFDELKEIQKAFPSLQKEVNHFNQMSKEFSEEIQKIKEKLEQLNSKQDYLQVILNNLNDKNNNNNNSGNSQNNLGKQGSLSDRQNEGANSNTNRNGNSQSNLNDGNNNFSNEMIDKILQDIAKMKSQFVTKEELKKDQDKQSKELMDEINKIVQKLQKQIDDRVKCDDFDKLYLFIQSRLNDGKQIKPEELDELNQASGGLSTKDKNLLNNLQEKMEDLEGFLNALREELHNHIENYDLNKQNTDSRLDELEKNMLQTAKQDDLKRLRSEVKSLRESLDKNVDKTNQLEVLINELRRQLNKLRNLIASQNGGELDVNLLSPTNALDGYGKDGINQNSDQNNNNNQNMNKKDSQSGKNSKLNSLHEGSNNNKDSNNNKNKNNDSSNNNNNNNNNGNNNSGDRNIHIYGGDGSNSNTHNQNANNNNNNVDWGQAIDEVRNELLILINQLKDLIDRKADKEDLYGLEQMLLGKLDEVAGAVLNKLKTSASGPETAKKFSELEKKITNIYNIFFSKDEGDDGLIVKRPLNKWSCISCDKSLNQYKGKLGNYHNWAIFPPKETSPEKMGRYGQSYSKNSDKKMINTSSSKKALSNNRIPSDSKLPNLPSSQRDDFVDGKNLFYKTSGNSNPNLFTPKQDGNNSYQN</sequence>
<feature type="compositionally biased region" description="Polar residues" evidence="2">
    <location>
        <begin position="711"/>
        <end position="726"/>
    </location>
</feature>
<dbReference type="KEGG" id="tet:TTHERM_00349080"/>
<evidence type="ECO:0000256" key="1">
    <source>
        <dbReference type="SAM" id="Coils"/>
    </source>
</evidence>
<name>I7MLP6_TETTS</name>
<evidence type="ECO:0000313" key="3">
    <source>
        <dbReference type="EMBL" id="EAS02818.1"/>
    </source>
</evidence>
<proteinExistence type="predicted"/>
<dbReference type="EMBL" id="GG662523">
    <property type="protein sequence ID" value="EAS02818.1"/>
    <property type="molecule type" value="Genomic_DNA"/>
</dbReference>
<feature type="coiled-coil region" evidence="1">
    <location>
        <begin position="38"/>
        <end position="128"/>
    </location>
</feature>
<dbReference type="HOGENOM" id="CLU_382415_0_0_1"/>
<dbReference type="OrthoDB" id="327826at2759"/>
<feature type="compositionally biased region" description="Polar residues" evidence="2">
    <location>
        <begin position="750"/>
        <end position="773"/>
    </location>
</feature>
<dbReference type="Proteomes" id="UP000009168">
    <property type="component" value="Unassembled WGS sequence"/>
</dbReference>
<feature type="region of interest" description="Disordered" evidence="2">
    <location>
        <begin position="459"/>
        <end position="558"/>
    </location>
</feature>
<feature type="coiled-coil region" evidence="1">
    <location>
        <begin position="341"/>
        <end position="444"/>
    </location>
</feature>
<feature type="region of interest" description="Disordered" evidence="2">
    <location>
        <begin position="189"/>
        <end position="242"/>
    </location>
</feature>
<feature type="compositionally biased region" description="Low complexity" evidence="2">
    <location>
        <begin position="544"/>
        <end position="558"/>
    </location>
</feature>
<feature type="compositionally biased region" description="Polar residues" evidence="2">
    <location>
        <begin position="486"/>
        <end position="497"/>
    </location>
</feature>
<dbReference type="OMA" id="MNLDKMM"/>
<dbReference type="eggNOG" id="ENOG502SSZA">
    <property type="taxonomic scope" value="Eukaryota"/>
</dbReference>
<reference evidence="4" key="1">
    <citation type="journal article" date="2006" name="PLoS Biol.">
        <title>Macronuclear genome sequence of the ciliate Tetrahymena thermophila, a model eukaryote.</title>
        <authorList>
            <person name="Eisen J.A."/>
            <person name="Coyne R.S."/>
            <person name="Wu M."/>
            <person name="Wu D."/>
            <person name="Thiagarajan M."/>
            <person name="Wortman J.R."/>
            <person name="Badger J.H."/>
            <person name="Ren Q."/>
            <person name="Amedeo P."/>
            <person name="Jones K.M."/>
            <person name="Tallon L.J."/>
            <person name="Delcher A.L."/>
            <person name="Salzberg S.L."/>
            <person name="Silva J.C."/>
            <person name="Haas B.J."/>
            <person name="Majoros W.H."/>
            <person name="Farzad M."/>
            <person name="Carlton J.M."/>
            <person name="Smith R.K. Jr."/>
            <person name="Garg J."/>
            <person name="Pearlman R.E."/>
            <person name="Karrer K.M."/>
            <person name="Sun L."/>
            <person name="Manning G."/>
            <person name="Elde N.C."/>
            <person name="Turkewitz A.P."/>
            <person name="Asai D.J."/>
            <person name="Wilkes D.E."/>
            <person name="Wang Y."/>
            <person name="Cai H."/>
            <person name="Collins K."/>
            <person name="Stewart B.A."/>
            <person name="Lee S.R."/>
            <person name="Wilamowska K."/>
            <person name="Weinberg Z."/>
            <person name="Ruzzo W.L."/>
            <person name="Wloga D."/>
            <person name="Gaertig J."/>
            <person name="Frankel J."/>
            <person name="Tsao C.-C."/>
            <person name="Gorovsky M.A."/>
            <person name="Keeling P.J."/>
            <person name="Waller R.F."/>
            <person name="Patron N.J."/>
            <person name="Cherry J.M."/>
            <person name="Stover N.A."/>
            <person name="Krieger C.J."/>
            <person name="del Toro C."/>
            <person name="Ryder H.F."/>
            <person name="Williamson S.C."/>
            <person name="Barbeau R.A."/>
            <person name="Hamilton E.P."/>
            <person name="Orias E."/>
        </authorList>
    </citation>
    <scope>NUCLEOTIDE SEQUENCE [LARGE SCALE GENOMIC DNA]</scope>
    <source>
        <strain evidence="4">SB210</strain>
    </source>
</reference>
<feature type="compositionally biased region" description="Polar residues" evidence="2">
    <location>
        <begin position="212"/>
        <end position="226"/>
    </location>
</feature>
<protein>
    <submittedName>
        <fullName evidence="3">Uncharacterized protein</fullName>
    </submittedName>
</protein>
<feature type="region of interest" description="Disordered" evidence="2">
    <location>
        <begin position="693"/>
        <end position="773"/>
    </location>
</feature>
<dbReference type="GeneID" id="7835442"/>
<keyword evidence="4" id="KW-1185">Reference proteome</keyword>
<dbReference type="STRING" id="312017.I7MLP6"/>
<dbReference type="AlphaFoldDB" id="I7MLP6"/>
<dbReference type="InParanoid" id="I7MLP6"/>
<dbReference type="RefSeq" id="XP_001023063.1">
    <property type="nucleotide sequence ID" value="XM_001023063.1"/>
</dbReference>
<feature type="compositionally biased region" description="Low complexity" evidence="2">
    <location>
        <begin position="498"/>
        <end position="532"/>
    </location>
</feature>
<gene>
    <name evidence="3" type="ORF">TTHERM_00349080</name>
</gene>
<accession>I7MLP6</accession>
<keyword evidence="1" id="KW-0175">Coiled coil</keyword>
<feature type="compositionally biased region" description="Low complexity" evidence="2">
    <location>
        <begin position="189"/>
        <end position="211"/>
    </location>
</feature>